<gene>
    <name evidence="2" type="ORF">MICPUCDRAFT_63865</name>
</gene>
<dbReference type="GeneID" id="9688714"/>
<keyword evidence="1" id="KW-1133">Transmembrane helix</keyword>
<dbReference type="eggNOG" id="KOG3700">
    <property type="taxonomic scope" value="Eukaryota"/>
</dbReference>
<evidence type="ECO:0000313" key="2">
    <source>
        <dbReference type="EMBL" id="EEH52410.1"/>
    </source>
</evidence>
<evidence type="ECO:0000256" key="1">
    <source>
        <dbReference type="SAM" id="Phobius"/>
    </source>
</evidence>
<evidence type="ECO:0000313" key="3">
    <source>
        <dbReference type="Proteomes" id="UP000001876"/>
    </source>
</evidence>
<organism evidence="3">
    <name type="scientific">Micromonas pusilla (strain CCMP1545)</name>
    <name type="common">Picoplanktonic green alga</name>
    <dbReference type="NCBI Taxonomy" id="564608"/>
    <lineage>
        <taxon>Eukaryota</taxon>
        <taxon>Viridiplantae</taxon>
        <taxon>Chlorophyta</taxon>
        <taxon>Mamiellophyceae</taxon>
        <taxon>Mamiellales</taxon>
        <taxon>Mamiellaceae</taxon>
        <taxon>Micromonas</taxon>
    </lineage>
</organism>
<dbReference type="Proteomes" id="UP000001876">
    <property type="component" value="Unassembled WGS sequence"/>
</dbReference>
<dbReference type="KEGG" id="mpp:MICPUCDRAFT_63865"/>
<keyword evidence="1" id="KW-0472">Membrane</keyword>
<feature type="transmembrane region" description="Helical" evidence="1">
    <location>
        <begin position="129"/>
        <end position="147"/>
    </location>
</feature>
<reference evidence="2 3" key="1">
    <citation type="journal article" date="2009" name="Science">
        <title>Green evolution and dynamic adaptations revealed by genomes of the marine picoeukaryotes Micromonas.</title>
        <authorList>
            <person name="Worden A.Z."/>
            <person name="Lee J.H."/>
            <person name="Mock T."/>
            <person name="Rouze P."/>
            <person name="Simmons M.P."/>
            <person name="Aerts A.L."/>
            <person name="Allen A.E."/>
            <person name="Cuvelier M.L."/>
            <person name="Derelle E."/>
            <person name="Everett M.V."/>
            <person name="Foulon E."/>
            <person name="Grimwood J."/>
            <person name="Gundlach H."/>
            <person name="Henrissat B."/>
            <person name="Napoli C."/>
            <person name="McDonald S.M."/>
            <person name="Parker M.S."/>
            <person name="Rombauts S."/>
            <person name="Salamov A."/>
            <person name="Von Dassow P."/>
            <person name="Badger J.H."/>
            <person name="Coutinho P.M."/>
            <person name="Demir E."/>
            <person name="Dubchak I."/>
            <person name="Gentemann C."/>
            <person name="Eikrem W."/>
            <person name="Gready J.E."/>
            <person name="John U."/>
            <person name="Lanier W."/>
            <person name="Lindquist E.A."/>
            <person name="Lucas S."/>
            <person name="Mayer K.F."/>
            <person name="Moreau H."/>
            <person name="Not F."/>
            <person name="Otillar R."/>
            <person name="Panaud O."/>
            <person name="Pangilinan J."/>
            <person name="Paulsen I."/>
            <person name="Piegu B."/>
            <person name="Poliakov A."/>
            <person name="Robbens S."/>
            <person name="Schmutz J."/>
            <person name="Toulza E."/>
            <person name="Wyss T."/>
            <person name="Zelensky A."/>
            <person name="Zhou K."/>
            <person name="Armbrust E.V."/>
            <person name="Bhattacharya D."/>
            <person name="Goodenough U.W."/>
            <person name="Van de Peer Y."/>
            <person name="Grigoriev I.V."/>
        </authorList>
    </citation>
    <scope>NUCLEOTIDE SEQUENCE [LARGE SCALE GENOMIC DNA]</scope>
    <source>
        <strain evidence="2 3">CCMP1545</strain>
    </source>
</reference>
<sequence>MYIFGESYVKYSYYAYSKPYCRVPAYLVGMAFGFVNESWASDPSKVPDFSRSQGASFLAAAFVALLACVFAPLSDYRDPESWPPWANGAFLSLVRPTWAAALGVLTTSCALGLTPTLNAFLAAPAWTPFARLTFGAYLFHPVAIKWFAGTATSTYHFSIHHVLSDAAFNAVCAFACAAVTWLVVERPTMSATSGLTSRRRAGA</sequence>
<keyword evidence="3" id="KW-1185">Reference proteome</keyword>
<dbReference type="AlphaFoldDB" id="C1N649"/>
<dbReference type="OMA" id="WPPWANG"/>
<dbReference type="EMBL" id="GG663748">
    <property type="protein sequence ID" value="EEH52410.1"/>
    <property type="molecule type" value="Genomic_DNA"/>
</dbReference>
<dbReference type="RefSeq" id="XP_003063274.1">
    <property type="nucleotide sequence ID" value="XM_003063228.1"/>
</dbReference>
<protein>
    <submittedName>
        <fullName evidence="2">Predicted protein</fullName>
    </submittedName>
</protein>
<proteinExistence type="predicted"/>
<dbReference type="InterPro" id="IPR052728">
    <property type="entry name" value="O2_lipid_transport_reg"/>
</dbReference>
<dbReference type="PANTHER" id="PTHR11161:SF0">
    <property type="entry name" value="O-ACYLTRANSFERASE LIKE PROTEIN"/>
    <property type="match status" value="1"/>
</dbReference>
<name>C1N649_MICPC</name>
<dbReference type="PANTHER" id="PTHR11161">
    <property type="entry name" value="O-ACYLTRANSFERASE"/>
    <property type="match status" value="1"/>
</dbReference>
<accession>C1N649</accession>
<feature type="transmembrane region" description="Helical" evidence="1">
    <location>
        <begin position="54"/>
        <end position="73"/>
    </location>
</feature>
<feature type="transmembrane region" description="Helical" evidence="1">
    <location>
        <begin position="167"/>
        <end position="184"/>
    </location>
</feature>
<feature type="transmembrane region" description="Helical" evidence="1">
    <location>
        <begin position="93"/>
        <end position="117"/>
    </location>
</feature>
<keyword evidence="1" id="KW-0812">Transmembrane</keyword>
<dbReference type="OrthoDB" id="207378at2759"/>